<dbReference type="AlphaFoldDB" id="A0A7J6WFC7"/>
<keyword evidence="3" id="KW-1185">Reference proteome</keyword>
<feature type="region of interest" description="Disordered" evidence="1">
    <location>
        <begin position="1"/>
        <end position="233"/>
    </location>
</feature>
<feature type="compositionally biased region" description="Basic and acidic residues" evidence="1">
    <location>
        <begin position="79"/>
        <end position="93"/>
    </location>
</feature>
<comment type="caution">
    <text evidence="2">The sequence shown here is derived from an EMBL/GenBank/DDBJ whole genome shotgun (WGS) entry which is preliminary data.</text>
</comment>
<evidence type="ECO:0000313" key="2">
    <source>
        <dbReference type="EMBL" id="KAF5195115.1"/>
    </source>
</evidence>
<feature type="compositionally biased region" description="Polar residues" evidence="1">
    <location>
        <begin position="157"/>
        <end position="167"/>
    </location>
</feature>
<feature type="compositionally biased region" description="Polar residues" evidence="1">
    <location>
        <begin position="11"/>
        <end position="23"/>
    </location>
</feature>
<feature type="compositionally biased region" description="Basic and acidic residues" evidence="1">
    <location>
        <begin position="50"/>
        <end position="63"/>
    </location>
</feature>
<dbReference type="Proteomes" id="UP000554482">
    <property type="component" value="Unassembled WGS sequence"/>
</dbReference>
<protein>
    <submittedName>
        <fullName evidence="2">Uncharacterized protein</fullName>
    </submittedName>
</protein>
<accession>A0A7J6WFC7</accession>
<evidence type="ECO:0000256" key="1">
    <source>
        <dbReference type="SAM" id="MobiDB-lite"/>
    </source>
</evidence>
<dbReference type="EMBL" id="JABWDY010017809">
    <property type="protein sequence ID" value="KAF5195115.1"/>
    <property type="molecule type" value="Genomic_DNA"/>
</dbReference>
<proteinExistence type="predicted"/>
<sequence length="260" mass="28143">MCFDWCKRNPPSENTQETPNNSHSPKHESGPGSGLHPPNPCPPIAGDSNSGRRKDTIGSDSGKKHPSNPLPPIPGDSNGDIRSKDTSSSDSGKKHPPNPLPPIVGDSYGERRNDTISDSAGKKHTPNPLPPIVSDSNGERLKDTSSSDSAGKKHPPNDSSPFSNSTDHFPKSKTDFGDPTARNAGEKQKKQSSPPPLPEKLKTTSENNTHRFSTTSDEVTYNTTDEFPTSAHVEQNTIRAQRNIIPQMTAETPPQARWSY</sequence>
<feature type="compositionally biased region" description="Polar residues" evidence="1">
    <location>
        <begin position="204"/>
        <end position="233"/>
    </location>
</feature>
<organism evidence="2 3">
    <name type="scientific">Thalictrum thalictroides</name>
    <name type="common">Rue-anemone</name>
    <name type="synonym">Anemone thalictroides</name>
    <dbReference type="NCBI Taxonomy" id="46969"/>
    <lineage>
        <taxon>Eukaryota</taxon>
        <taxon>Viridiplantae</taxon>
        <taxon>Streptophyta</taxon>
        <taxon>Embryophyta</taxon>
        <taxon>Tracheophyta</taxon>
        <taxon>Spermatophyta</taxon>
        <taxon>Magnoliopsida</taxon>
        <taxon>Ranunculales</taxon>
        <taxon>Ranunculaceae</taxon>
        <taxon>Thalictroideae</taxon>
        <taxon>Thalictrum</taxon>
    </lineage>
</organism>
<evidence type="ECO:0000313" key="3">
    <source>
        <dbReference type="Proteomes" id="UP000554482"/>
    </source>
</evidence>
<name>A0A7J6WFC7_THATH</name>
<gene>
    <name evidence="2" type="ORF">FRX31_015294</name>
</gene>
<reference evidence="2 3" key="1">
    <citation type="submission" date="2020-06" db="EMBL/GenBank/DDBJ databases">
        <title>Transcriptomic and genomic resources for Thalictrum thalictroides and T. hernandezii: Facilitating candidate gene discovery in an emerging model plant lineage.</title>
        <authorList>
            <person name="Arias T."/>
            <person name="Riano-Pachon D.M."/>
            <person name="Di Stilio V.S."/>
        </authorList>
    </citation>
    <scope>NUCLEOTIDE SEQUENCE [LARGE SCALE GENOMIC DNA]</scope>
    <source>
        <strain evidence="3">cv. WT478/WT964</strain>
        <tissue evidence="2">Leaves</tissue>
    </source>
</reference>